<keyword evidence="6" id="KW-0067">ATP-binding</keyword>
<dbReference type="PANTHER" id="PTHR33463:SF182">
    <property type="entry name" value="AND NB-ARC DOMAINS-CONTAINING DISEASE RESISTANCE PROTEIN, PUTATIVE-RELATED"/>
    <property type="match status" value="1"/>
</dbReference>
<feature type="domain" description="Disease resistance protein At4g27190-like leucine-rich repeats" evidence="9">
    <location>
        <begin position="826"/>
        <end position="930"/>
    </location>
</feature>
<dbReference type="FunFam" id="1.10.10.10:FF:000322">
    <property type="entry name" value="Probable disease resistance protein At1g63360"/>
    <property type="match status" value="1"/>
</dbReference>
<dbReference type="Gene3D" id="1.10.8.430">
    <property type="entry name" value="Helical domain of apoptotic protease-activating factors"/>
    <property type="match status" value="1"/>
</dbReference>
<dbReference type="InterPro" id="IPR050905">
    <property type="entry name" value="Plant_NBS-LRR"/>
</dbReference>
<dbReference type="InterPro" id="IPR002182">
    <property type="entry name" value="NB-ARC"/>
</dbReference>
<evidence type="ECO:0000256" key="4">
    <source>
        <dbReference type="ARBA" id="ARBA00022741"/>
    </source>
</evidence>
<keyword evidence="5" id="KW-0611">Plant defense</keyword>
<evidence type="ECO:0000256" key="2">
    <source>
        <dbReference type="ARBA" id="ARBA00022614"/>
    </source>
</evidence>
<organism evidence="11 12">
    <name type="scientific">Gossypium darwinii</name>
    <name type="common">Darwin's cotton</name>
    <name type="synonym">Gossypium barbadense var. darwinii</name>
    <dbReference type="NCBI Taxonomy" id="34276"/>
    <lineage>
        <taxon>Eukaryota</taxon>
        <taxon>Viridiplantae</taxon>
        <taxon>Streptophyta</taxon>
        <taxon>Embryophyta</taxon>
        <taxon>Tracheophyta</taxon>
        <taxon>Spermatophyta</taxon>
        <taxon>Magnoliopsida</taxon>
        <taxon>eudicotyledons</taxon>
        <taxon>Gunneridae</taxon>
        <taxon>Pentapetalae</taxon>
        <taxon>rosids</taxon>
        <taxon>malvids</taxon>
        <taxon>Malvales</taxon>
        <taxon>Malvaceae</taxon>
        <taxon>Malvoideae</taxon>
        <taxon>Gossypium</taxon>
    </lineage>
</organism>
<evidence type="ECO:0000313" key="12">
    <source>
        <dbReference type="Proteomes" id="UP000323506"/>
    </source>
</evidence>
<evidence type="ECO:0000313" key="11">
    <source>
        <dbReference type="EMBL" id="TYG47440.1"/>
    </source>
</evidence>
<keyword evidence="4" id="KW-0547">Nucleotide-binding</keyword>
<keyword evidence="3" id="KW-0677">Repeat</keyword>
<dbReference type="SUPFAM" id="SSF52540">
    <property type="entry name" value="P-loop containing nucleoside triphosphate hydrolases"/>
    <property type="match status" value="1"/>
</dbReference>
<evidence type="ECO:0000256" key="5">
    <source>
        <dbReference type="ARBA" id="ARBA00022821"/>
    </source>
</evidence>
<dbReference type="InterPro" id="IPR042197">
    <property type="entry name" value="Apaf_helical"/>
</dbReference>
<reference evidence="11 12" key="1">
    <citation type="submission" date="2019-06" db="EMBL/GenBank/DDBJ databases">
        <title>WGS assembly of Gossypium darwinii.</title>
        <authorList>
            <person name="Chen Z.J."/>
            <person name="Sreedasyam A."/>
            <person name="Ando A."/>
            <person name="Song Q."/>
            <person name="De L."/>
            <person name="Hulse-Kemp A."/>
            <person name="Ding M."/>
            <person name="Ye W."/>
            <person name="Kirkbride R."/>
            <person name="Jenkins J."/>
            <person name="Plott C."/>
            <person name="Lovell J."/>
            <person name="Lin Y.-M."/>
            <person name="Vaughn R."/>
            <person name="Liu B."/>
            <person name="Li W."/>
            <person name="Simpson S."/>
            <person name="Scheffler B."/>
            <person name="Saski C."/>
            <person name="Grover C."/>
            <person name="Hu G."/>
            <person name="Conover J."/>
            <person name="Carlson J."/>
            <person name="Shu S."/>
            <person name="Boston L."/>
            <person name="Williams M."/>
            <person name="Peterson D."/>
            <person name="Mcgee K."/>
            <person name="Jones D."/>
            <person name="Wendel J."/>
            <person name="Stelly D."/>
            <person name="Grimwood J."/>
            <person name="Schmutz J."/>
        </authorList>
    </citation>
    <scope>NUCLEOTIDE SEQUENCE [LARGE SCALE GENOMIC DNA]</scope>
    <source>
        <strain evidence="11">1808015.09</strain>
    </source>
</reference>
<dbReference type="GO" id="GO:0043531">
    <property type="term" value="F:ADP binding"/>
    <property type="evidence" value="ECO:0007669"/>
    <property type="project" value="InterPro"/>
</dbReference>
<dbReference type="InterPro" id="IPR027417">
    <property type="entry name" value="P-loop_NTPase"/>
</dbReference>
<dbReference type="EMBL" id="CM017711">
    <property type="protein sequence ID" value="TYG47440.1"/>
    <property type="molecule type" value="Genomic_DNA"/>
</dbReference>
<dbReference type="Pfam" id="PF00931">
    <property type="entry name" value="NB-ARC"/>
    <property type="match status" value="1"/>
</dbReference>
<dbReference type="InterPro" id="IPR036388">
    <property type="entry name" value="WH-like_DNA-bd_sf"/>
</dbReference>
<dbReference type="Pfam" id="PF23559">
    <property type="entry name" value="WHD_DRP"/>
    <property type="match status" value="1"/>
</dbReference>
<sequence>MELIGTAIGFMKCLGVPTCRYLDNYRKLEEKMNDLRLRLDDLNVRKQDIESENESEIRGGKMVKKEVEKWLDNVEKMNAEIEKIEQKLVVVSCFSRARLGKLVRKKIEEVKEIHRQGCFSDGLAVDRPPAKGVTLLTSDLEGETNVNNQIWQLLMDDDQVRMIGVCGMGGIGKTTIMKHINNQLLKEDQFRKVIWVTVSKEMNVSKIQEDIARCLKHSLPEDELERATTLNHALERTSYVLILDDVWEWFSLSKIGIPDPKPDEQRKVKVVLTSRSKEVCISMGCKVVQVKPLSKQESMNLFLNHVELGHSVVQDPELKKIVNSIVKKCGGLPLAIVTIAGSMKGVYDIHEWRNALNELCQHVKSVKQWDNEVFKCLMFSYNRLADSEIQNCFVYCSLYPEDFPIKRRELIEKWIDEGFINGNTRQAMYDRGHSILNKLENNSLLERTRSLGYELSVKMHDVIRDMALLIKDHSRFYVKAGLQLKELPDEREWATGTFDKVSLMNNSILEIPSHISPKCHNLSTLLLQQRNLVFRRVLETGFKTIPGTFFEHMNGLKVLDLSYTNITNLPDSISNLGNLNSLVLRCCYKLRHLPSLAGLKALKKLDLYNTTIDKIPPQMETLENITYLALQAEGLKELPTGTLPMFSRLQYLATMLQLKGEEVGKLSKLEFLSCIFLDMEEFKKYNSTSGTKWPQNYICSVGSSLSRNGSLFGVEDKFEKPEEHNTLYFVNCDLEEADFAMLPMDLNYFHVEKCDDLKCLSDGTSLFHGVTLCHIWECQGIECVIDLSSSPSYSFKNIERLVLGKLCNLLELVRVGPTFESPCPVIFSRLTMISLEKCSRMKKLFSVEMWQGLQNLEDLRVEDCQEMEKIIDDNGTRNGSETTSLVLPKLRELSLYSLPRLKTICGNGVMIPTNFLRYLRITECPELKRIPLLLPQLENGEPSIPTFLKRICVKPREWWESIEWDDPNAMNVDLSAFVSHVEYF</sequence>
<accession>A0A5D2ASK3</accession>
<dbReference type="PROSITE" id="PS51450">
    <property type="entry name" value="LRR"/>
    <property type="match status" value="1"/>
</dbReference>
<dbReference type="FunFam" id="3.40.50.300:FF:001091">
    <property type="entry name" value="Probable disease resistance protein At1g61300"/>
    <property type="match status" value="1"/>
</dbReference>
<dbReference type="Gene3D" id="3.80.10.10">
    <property type="entry name" value="Ribonuclease Inhibitor"/>
    <property type="match status" value="2"/>
</dbReference>
<evidence type="ECO:0000256" key="6">
    <source>
        <dbReference type="ARBA" id="ARBA00022840"/>
    </source>
</evidence>
<comment type="similarity">
    <text evidence="1">Belongs to the disease resistance NB-LRR family.</text>
</comment>
<dbReference type="InterPro" id="IPR032675">
    <property type="entry name" value="LRR_dom_sf"/>
</dbReference>
<dbReference type="GO" id="GO:0005524">
    <property type="term" value="F:ATP binding"/>
    <property type="evidence" value="ECO:0007669"/>
    <property type="project" value="UniProtKB-KW"/>
</dbReference>
<evidence type="ECO:0000259" key="10">
    <source>
        <dbReference type="Pfam" id="PF23559"/>
    </source>
</evidence>
<dbReference type="PANTHER" id="PTHR33463">
    <property type="entry name" value="NB-ARC DOMAIN-CONTAINING PROTEIN-RELATED"/>
    <property type="match status" value="1"/>
</dbReference>
<evidence type="ECO:0000256" key="3">
    <source>
        <dbReference type="ARBA" id="ARBA00022737"/>
    </source>
</evidence>
<dbReference type="PRINTS" id="PR00364">
    <property type="entry name" value="DISEASERSIST"/>
</dbReference>
<feature type="coiled-coil region" evidence="7">
    <location>
        <begin position="25"/>
        <end position="87"/>
    </location>
</feature>
<evidence type="ECO:0000259" key="9">
    <source>
        <dbReference type="Pfam" id="PF23247"/>
    </source>
</evidence>
<keyword evidence="2" id="KW-0433">Leucine-rich repeat</keyword>
<dbReference type="SUPFAM" id="SSF52058">
    <property type="entry name" value="L domain-like"/>
    <property type="match status" value="1"/>
</dbReference>
<protein>
    <submittedName>
        <fullName evidence="11">Uncharacterized protein</fullName>
    </submittedName>
</protein>
<feature type="domain" description="NB-ARC" evidence="8">
    <location>
        <begin position="147"/>
        <end position="306"/>
    </location>
</feature>
<evidence type="ECO:0000256" key="7">
    <source>
        <dbReference type="SAM" id="Coils"/>
    </source>
</evidence>
<keyword evidence="12" id="KW-1185">Reference proteome</keyword>
<name>A0A5D2ASK3_GOSDA</name>
<dbReference type="InterPro" id="IPR058922">
    <property type="entry name" value="WHD_DRP"/>
</dbReference>
<feature type="domain" description="Disease resistance protein winged helix" evidence="10">
    <location>
        <begin position="398"/>
        <end position="467"/>
    </location>
</feature>
<dbReference type="Gene3D" id="3.40.50.300">
    <property type="entry name" value="P-loop containing nucleotide triphosphate hydrolases"/>
    <property type="match status" value="1"/>
</dbReference>
<keyword evidence="7" id="KW-0175">Coiled coil</keyword>
<dbReference type="Pfam" id="PF13855">
    <property type="entry name" value="LRR_8"/>
    <property type="match status" value="1"/>
</dbReference>
<proteinExistence type="inferred from homology"/>
<dbReference type="InterPro" id="IPR001611">
    <property type="entry name" value="Leu-rich_rpt"/>
</dbReference>
<evidence type="ECO:0000259" key="8">
    <source>
        <dbReference type="Pfam" id="PF00931"/>
    </source>
</evidence>
<gene>
    <name evidence="11" type="ORF">ES288_D11G338700v1</name>
</gene>
<dbReference type="AlphaFoldDB" id="A0A5D2ASK3"/>
<evidence type="ECO:0000256" key="1">
    <source>
        <dbReference type="ARBA" id="ARBA00008894"/>
    </source>
</evidence>
<dbReference type="Proteomes" id="UP000323506">
    <property type="component" value="Chromosome D11"/>
</dbReference>
<dbReference type="Gene3D" id="1.10.10.10">
    <property type="entry name" value="Winged helix-like DNA-binding domain superfamily/Winged helix DNA-binding domain"/>
    <property type="match status" value="1"/>
</dbReference>
<dbReference type="InterPro" id="IPR057135">
    <property type="entry name" value="At4g27190-like_LRR"/>
</dbReference>
<dbReference type="GO" id="GO:0006952">
    <property type="term" value="P:defense response"/>
    <property type="evidence" value="ECO:0007669"/>
    <property type="project" value="UniProtKB-KW"/>
</dbReference>
<dbReference type="Pfam" id="PF23247">
    <property type="entry name" value="LRR_RPS2"/>
    <property type="match status" value="1"/>
</dbReference>